<keyword evidence="12 17" id="KW-1133">Transmembrane helix</keyword>
<name>A0AAV1JHX5_9NEOP</name>
<evidence type="ECO:0000256" key="5">
    <source>
        <dbReference type="ARBA" id="ARBA00007882"/>
    </source>
</evidence>
<reference evidence="19 20" key="1">
    <citation type="submission" date="2023-11" db="EMBL/GenBank/DDBJ databases">
        <authorList>
            <person name="Okamura Y."/>
        </authorList>
    </citation>
    <scope>NUCLEOTIDE SEQUENCE [LARGE SCALE GENOMIC DNA]</scope>
</reference>
<dbReference type="GO" id="GO:0005783">
    <property type="term" value="C:endoplasmic reticulum"/>
    <property type="evidence" value="ECO:0007669"/>
    <property type="project" value="UniProtKB-SubCell"/>
</dbReference>
<feature type="transmembrane region" description="Helical" evidence="17">
    <location>
        <begin position="344"/>
        <end position="363"/>
    </location>
</feature>
<feature type="repeat" description="TPR" evidence="16">
    <location>
        <begin position="452"/>
        <end position="485"/>
    </location>
</feature>
<evidence type="ECO:0000259" key="18">
    <source>
        <dbReference type="Pfam" id="PF08409"/>
    </source>
</evidence>
<dbReference type="Proteomes" id="UP001497472">
    <property type="component" value="Unassembled WGS sequence"/>
</dbReference>
<comment type="caution">
    <text evidence="19">The sequence shown here is derived from an EMBL/GenBank/DDBJ whole genome shotgun (WGS) entry which is preliminary data.</text>
</comment>
<evidence type="ECO:0000256" key="8">
    <source>
        <dbReference type="ARBA" id="ARBA00022692"/>
    </source>
</evidence>
<evidence type="ECO:0000256" key="1">
    <source>
        <dbReference type="ARBA" id="ARBA00003582"/>
    </source>
</evidence>
<dbReference type="InterPro" id="IPR019734">
    <property type="entry name" value="TPR_rpt"/>
</dbReference>
<dbReference type="GO" id="GO:0004169">
    <property type="term" value="F:dolichyl-phosphate-mannose-protein mannosyltransferase activity"/>
    <property type="evidence" value="ECO:0007669"/>
    <property type="project" value="UniProtKB-EC"/>
</dbReference>
<feature type="transmembrane region" description="Helical" evidence="17">
    <location>
        <begin position="275"/>
        <end position="295"/>
    </location>
</feature>
<evidence type="ECO:0000256" key="13">
    <source>
        <dbReference type="ARBA" id="ARBA00023136"/>
    </source>
</evidence>
<evidence type="ECO:0000256" key="11">
    <source>
        <dbReference type="ARBA" id="ARBA00022824"/>
    </source>
</evidence>
<feature type="transmembrane region" description="Helical" evidence="17">
    <location>
        <begin position="234"/>
        <end position="254"/>
    </location>
</feature>
<evidence type="ECO:0000256" key="15">
    <source>
        <dbReference type="ARBA" id="ARBA00045102"/>
    </source>
</evidence>
<evidence type="ECO:0000256" key="10">
    <source>
        <dbReference type="ARBA" id="ARBA00022803"/>
    </source>
</evidence>
<feature type="repeat" description="TPR" evidence="16">
    <location>
        <begin position="520"/>
        <end position="553"/>
    </location>
</feature>
<evidence type="ECO:0000256" key="14">
    <source>
        <dbReference type="ARBA" id="ARBA00045085"/>
    </source>
</evidence>
<evidence type="ECO:0000256" key="9">
    <source>
        <dbReference type="ARBA" id="ARBA00022737"/>
    </source>
</evidence>
<dbReference type="SUPFAM" id="SSF48452">
    <property type="entry name" value="TPR-like"/>
    <property type="match status" value="2"/>
</dbReference>
<feature type="transmembrane region" description="Helical" evidence="17">
    <location>
        <begin position="408"/>
        <end position="425"/>
    </location>
</feature>
<dbReference type="GO" id="GO:0016020">
    <property type="term" value="C:membrane"/>
    <property type="evidence" value="ECO:0007669"/>
    <property type="project" value="UniProtKB-SubCell"/>
</dbReference>
<feature type="transmembrane region" description="Helical" evidence="17">
    <location>
        <begin position="369"/>
        <end position="396"/>
    </location>
</feature>
<comment type="function">
    <text evidence="1">Transfers mannosyl residues to the hydroxyl group of serine or threonine residues.</text>
</comment>
<comment type="subcellular location">
    <subcellularLocation>
        <location evidence="3">Endoplasmic reticulum</location>
    </subcellularLocation>
    <subcellularLocation>
        <location evidence="2">Membrane</location>
        <topology evidence="2">Multi-pass membrane protein</topology>
    </subcellularLocation>
</comment>
<feature type="repeat" description="TPR" evidence="16">
    <location>
        <begin position="622"/>
        <end position="655"/>
    </location>
</feature>
<dbReference type="PROSITE" id="PS50005">
    <property type="entry name" value="TPR"/>
    <property type="match status" value="5"/>
</dbReference>
<evidence type="ECO:0000256" key="3">
    <source>
        <dbReference type="ARBA" id="ARBA00004240"/>
    </source>
</evidence>
<dbReference type="InterPro" id="IPR013618">
    <property type="entry name" value="TMTC_DUF1736"/>
</dbReference>
<keyword evidence="9" id="KW-0677">Repeat</keyword>
<keyword evidence="10 16" id="KW-0802">TPR repeat</keyword>
<evidence type="ECO:0000256" key="6">
    <source>
        <dbReference type="ARBA" id="ARBA00012839"/>
    </source>
</evidence>
<dbReference type="GO" id="GO:0030968">
    <property type="term" value="P:endoplasmic reticulum unfolded protein response"/>
    <property type="evidence" value="ECO:0007669"/>
    <property type="project" value="TreeGrafter"/>
</dbReference>
<dbReference type="AlphaFoldDB" id="A0AAV1JHX5"/>
<dbReference type="Gene3D" id="1.25.40.10">
    <property type="entry name" value="Tetratricopeptide repeat domain"/>
    <property type="match status" value="4"/>
</dbReference>
<evidence type="ECO:0000256" key="2">
    <source>
        <dbReference type="ARBA" id="ARBA00004141"/>
    </source>
</evidence>
<feature type="transmembrane region" description="Helical" evidence="17">
    <location>
        <begin position="145"/>
        <end position="164"/>
    </location>
</feature>
<evidence type="ECO:0000256" key="16">
    <source>
        <dbReference type="PROSITE-ProRule" id="PRU00339"/>
    </source>
</evidence>
<feature type="transmembrane region" description="Helical" evidence="17">
    <location>
        <begin position="319"/>
        <end position="337"/>
    </location>
</feature>
<comment type="catalytic activity">
    <reaction evidence="15">
        <text>a di-trans,poly-cis-dolichyl beta-D-mannosyl phosphate + L-seryl-[protein] = 3-O-(alpha-D-mannosyl)-L-seryl-[protein] + a di-trans,poly-cis-dolichyl phosphate + H(+)</text>
        <dbReference type="Rhea" id="RHEA:17377"/>
        <dbReference type="Rhea" id="RHEA-COMP:9863"/>
        <dbReference type="Rhea" id="RHEA-COMP:13546"/>
        <dbReference type="Rhea" id="RHEA-COMP:19498"/>
        <dbReference type="Rhea" id="RHEA-COMP:19501"/>
        <dbReference type="ChEBI" id="CHEBI:15378"/>
        <dbReference type="ChEBI" id="CHEBI:29999"/>
        <dbReference type="ChEBI" id="CHEBI:57683"/>
        <dbReference type="ChEBI" id="CHEBI:58211"/>
        <dbReference type="ChEBI" id="CHEBI:137321"/>
        <dbReference type="EC" id="2.4.1.109"/>
    </reaction>
</comment>
<feature type="repeat" description="TPR" evidence="16">
    <location>
        <begin position="658"/>
        <end position="691"/>
    </location>
</feature>
<evidence type="ECO:0000256" key="7">
    <source>
        <dbReference type="ARBA" id="ARBA00022679"/>
    </source>
</evidence>
<keyword evidence="8 17" id="KW-0812">Transmembrane</keyword>
<evidence type="ECO:0000313" key="19">
    <source>
        <dbReference type="EMBL" id="CAK1548513.1"/>
    </source>
</evidence>
<dbReference type="Pfam" id="PF13181">
    <property type="entry name" value="TPR_8"/>
    <property type="match status" value="1"/>
</dbReference>
<dbReference type="SMART" id="SM00028">
    <property type="entry name" value="TPR"/>
    <property type="match status" value="6"/>
</dbReference>
<keyword evidence="13 17" id="KW-0472">Membrane</keyword>
<proteinExistence type="inferred from homology"/>
<dbReference type="InterPro" id="IPR052346">
    <property type="entry name" value="O-mannosyl-transferase_TMTC"/>
</dbReference>
<protein>
    <recommendedName>
        <fullName evidence="6">dolichyl-phosphate-mannose--protein mannosyltransferase</fullName>
        <ecNumber evidence="6">2.4.1.109</ecNumber>
    </recommendedName>
</protein>
<feature type="domain" description="DUF1736" evidence="18">
    <location>
        <begin position="257"/>
        <end position="329"/>
    </location>
</feature>
<feature type="transmembrane region" description="Helical" evidence="17">
    <location>
        <begin position="89"/>
        <end position="108"/>
    </location>
</feature>
<keyword evidence="20" id="KW-1185">Reference proteome</keyword>
<evidence type="ECO:0000256" key="17">
    <source>
        <dbReference type="SAM" id="Phobius"/>
    </source>
</evidence>
<comment type="similarity">
    <text evidence="5">Belongs to the TMTC family.</text>
</comment>
<accession>A0AAV1JHX5</accession>
<keyword evidence="7" id="KW-0808">Transferase</keyword>
<dbReference type="Pfam" id="PF13431">
    <property type="entry name" value="TPR_17"/>
    <property type="match status" value="1"/>
</dbReference>
<gene>
    <name evidence="19" type="ORF">LNINA_LOCUS7882</name>
</gene>
<dbReference type="EC" id="2.4.1.109" evidence="6"/>
<dbReference type="Pfam" id="PF08409">
    <property type="entry name" value="TMTC_DUF1736"/>
    <property type="match status" value="1"/>
</dbReference>
<organism evidence="19 20">
    <name type="scientific">Leptosia nina</name>
    <dbReference type="NCBI Taxonomy" id="320188"/>
    <lineage>
        <taxon>Eukaryota</taxon>
        <taxon>Metazoa</taxon>
        <taxon>Ecdysozoa</taxon>
        <taxon>Arthropoda</taxon>
        <taxon>Hexapoda</taxon>
        <taxon>Insecta</taxon>
        <taxon>Pterygota</taxon>
        <taxon>Neoptera</taxon>
        <taxon>Endopterygota</taxon>
        <taxon>Lepidoptera</taxon>
        <taxon>Glossata</taxon>
        <taxon>Ditrysia</taxon>
        <taxon>Papilionoidea</taxon>
        <taxon>Pieridae</taxon>
        <taxon>Pierinae</taxon>
        <taxon>Leptosia</taxon>
    </lineage>
</organism>
<sequence length="709" mass="82245">MWYQPIIVLLVAGVPYFFSLDGDFVFDDTEAILKNDDVTSNSWTDLFHHDFWGSRIDNAFSHKSYRPLTIISFKLNYLFNSERLSAPQFKITNCLLHITCCLLLWTVYKTLLLRLKLNNNYLNVEFLAALLFSSHPVHVEAVSGIVGRADILAAIAFFISFLMYDRAMNDCWMSIYYLSSSFLFAGIAMLFKENGVTVLGFCVIYELVVKIKTAKSTGKTAFIYTLDLLNRYTIIRWISTTITVFCFLYLRWIIMGRAKPEFKATDNPAAFSSDLFTNLATYNYIYFINILLLMWPKWLCYDWSMGCIPLIEDYSDYRIFFVVTLYVYAFLIIWYLLKSGRISNFLSFRLVILSQSLFVIPFLPASNLFYAVGFVIAERILYIPSAGYCLLVVIGLQKILLRLKSKNLRRIMISIFHFVILMYALRSMQRASEWQTEYKLFTSGLLVCPLNAKVHYNVAKVADAKNNVSWAMAEYQEAIRLYPDYYQAMNNYAILLKNHKQFSEAEFYLRKAISLKNDFPAAWMNLGIVLASMKNYAEAETAYNNSLKYRKQCPDCHYNLGNLYLELNKTESATASWFQAIQLNPKHKSAWTNLLAVLDNIGDMETALQTIPKALKELPDTPSVIFAIANIYGKLDQYEKAEEYFLKAIDLFKNKGKPIHYANLGVLYHRWRKYDLAEEMYEKALELQPSFKSARTNLNSLRKLKMKIK</sequence>
<dbReference type="PANTHER" id="PTHR44227:SF3">
    <property type="entry name" value="PROTEIN O-MANNOSYL-TRANSFERASE TMTC4"/>
    <property type="match status" value="1"/>
</dbReference>
<feature type="transmembrane region" description="Helical" evidence="17">
    <location>
        <begin position="171"/>
        <end position="191"/>
    </location>
</feature>
<dbReference type="PROSITE" id="PS50293">
    <property type="entry name" value="TPR_REGION"/>
    <property type="match status" value="1"/>
</dbReference>
<dbReference type="Pfam" id="PF00515">
    <property type="entry name" value="TPR_1"/>
    <property type="match status" value="1"/>
</dbReference>
<feature type="repeat" description="TPR" evidence="16">
    <location>
        <begin position="554"/>
        <end position="587"/>
    </location>
</feature>
<dbReference type="PANTHER" id="PTHR44227">
    <property type="match status" value="1"/>
</dbReference>
<dbReference type="EMBL" id="CAVLEF010000010">
    <property type="protein sequence ID" value="CAK1548513.1"/>
    <property type="molecule type" value="Genomic_DNA"/>
</dbReference>
<comment type="pathway">
    <text evidence="4">Protein modification; protein glycosylation.</text>
</comment>
<dbReference type="InterPro" id="IPR011990">
    <property type="entry name" value="TPR-like_helical_dom_sf"/>
</dbReference>
<evidence type="ECO:0000313" key="20">
    <source>
        <dbReference type="Proteomes" id="UP001497472"/>
    </source>
</evidence>
<comment type="catalytic activity">
    <reaction evidence="14">
        <text>a di-trans,poly-cis-dolichyl beta-D-mannosyl phosphate + L-threonyl-[protein] = 3-O-(alpha-D-mannosyl)-L-threonyl-[protein] + a di-trans,poly-cis-dolichyl phosphate + H(+)</text>
        <dbReference type="Rhea" id="RHEA:53396"/>
        <dbReference type="Rhea" id="RHEA-COMP:11060"/>
        <dbReference type="Rhea" id="RHEA-COMP:13547"/>
        <dbReference type="Rhea" id="RHEA-COMP:19498"/>
        <dbReference type="Rhea" id="RHEA-COMP:19501"/>
        <dbReference type="ChEBI" id="CHEBI:15378"/>
        <dbReference type="ChEBI" id="CHEBI:30013"/>
        <dbReference type="ChEBI" id="CHEBI:57683"/>
        <dbReference type="ChEBI" id="CHEBI:58211"/>
        <dbReference type="ChEBI" id="CHEBI:137323"/>
        <dbReference type="EC" id="2.4.1.109"/>
    </reaction>
</comment>
<evidence type="ECO:0000256" key="12">
    <source>
        <dbReference type="ARBA" id="ARBA00022989"/>
    </source>
</evidence>
<evidence type="ECO:0000256" key="4">
    <source>
        <dbReference type="ARBA" id="ARBA00004922"/>
    </source>
</evidence>
<keyword evidence="11" id="KW-0256">Endoplasmic reticulum</keyword>
<dbReference type="Pfam" id="PF13424">
    <property type="entry name" value="TPR_12"/>
    <property type="match status" value="1"/>
</dbReference>